<name>A0A3M7RWL5_BRAPC</name>
<evidence type="ECO:0000313" key="1">
    <source>
        <dbReference type="EMBL" id="RNA27964.1"/>
    </source>
</evidence>
<protein>
    <submittedName>
        <fullName evidence="1">Uncharacterized protein</fullName>
    </submittedName>
</protein>
<dbReference type="EMBL" id="REGN01002464">
    <property type="protein sequence ID" value="RNA27964.1"/>
    <property type="molecule type" value="Genomic_DNA"/>
</dbReference>
<evidence type="ECO:0000313" key="2">
    <source>
        <dbReference type="Proteomes" id="UP000276133"/>
    </source>
</evidence>
<dbReference type="AlphaFoldDB" id="A0A3M7RWL5"/>
<dbReference type="Proteomes" id="UP000276133">
    <property type="component" value="Unassembled WGS sequence"/>
</dbReference>
<reference evidence="1 2" key="1">
    <citation type="journal article" date="2018" name="Sci. Rep.">
        <title>Genomic signatures of local adaptation to the degree of environmental predictability in rotifers.</title>
        <authorList>
            <person name="Franch-Gras L."/>
            <person name="Hahn C."/>
            <person name="Garcia-Roger E.M."/>
            <person name="Carmona M.J."/>
            <person name="Serra M."/>
            <person name="Gomez A."/>
        </authorList>
    </citation>
    <scope>NUCLEOTIDE SEQUENCE [LARGE SCALE GENOMIC DNA]</scope>
    <source>
        <strain evidence="1">HYR1</strain>
    </source>
</reference>
<keyword evidence="2" id="KW-1185">Reference proteome</keyword>
<accession>A0A3M7RWL5</accession>
<organism evidence="1 2">
    <name type="scientific">Brachionus plicatilis</name>
    <name type="common">Marine rotifer</name>
    <name type="synonym">Brachionus muelleri</name>
    <dbReference type="NCBI Taxonomy" id="10195"/>
    <lineage>
        <taxon>Eukaryota</taxon>
        <taxon>Metazoa</taxon>
        <taxon>Spiralia</taxon>
        <taxon>Gnathifera</taxon>
        <taxon>Rotifera</taxon>
        <taxon>Eurotatoria</taxon>
        <taxon>Monogononta</taxon>
        <taxon>Pseudotrocha</taxon>
        <taxon>Ploima</taxon>
        <taxon>Brachionidae</taxon>
        <taxon>Brachionus</taxon>
    </lineage>
</organism>
<gene>
    <name evidence="1" type="ORF">BpHYR1_029969</name>
</gene>
<sequence>MNEYLDDEEEDDSNQLLVPVSLSQELIIAQAPYDEALRREIFYGLKEYLWIVDCSWWGLFGHLVSLCVEDLKVTYLKVKPVNKAVIAVSILTRLNLLLSPRIPFGA</sequence>
<comment type="caution">
    <text evidence="1">The sequence shown here is derived from an EMBL/GenBank/DDBJ whole genome shotgun (WGS) entry which is preliminary data.</text>
</comment>
<proteinExistence type="predicted"/>